<reference evidence="7 8" key="1">
    <citation type="journal article" date="2022" name="Nat. Plants">
        <title>Genomes of leafy and leafless Platanthera orchids illuminate the evolution of mycoheterotrophy.</title>
        <authorList>
            <person name="Li M.H."/>
            <person name="Liu K.W."/>
            <person name="Li Z."/>
            <person name="Lu H.C."/>
            <person name="Ye Q.L."/>
            <person name="Zhang D."/>
            <person name="Wang J.Y."/>
            <person name="Li Y.F."/>
            <person name="Zhong Z.M."/>
            <person name="Liu X."/>
            <person name="Yu X."/>
            <person name="Liu D.K."/>
            <person name="Tu X.D."/>
            <person name="Liu B."/>
            <person name="Hao Y."/>
            <person name="Liao X.Y."/>
            <person name="Jiang Y.T."/>
            <person name="Sun W.H."/>
            <person name="Chen J."/>
            <person name="Chen Y.Q."/>
            <person name="Ai Y."/>
            <person name="Zhai J.W."/>
            <person name="Wu S.S."/>
            <person name="Zhou Z."/>
            <person name="Hsiao Y.Y."/>
            <person name="Wu W.L."/>
            <person name="Chen Y.Y."/>
            <person name="Lin Y.F."/>
            <person name="Hsu J.L."/>
            <person name="Li C.Y."/>
            <person name="Wang Z.W."/>
            <person name="Zhao X."/>
            <person name="Zhong W.Y."/>
            <person name="Ma X.K."/>
            <person name="Ma L."/>
            <person name="Huang J."/>
            <person name="Chen G.Z."/>
            <person name="Huang M.Z."/>
            <person name="Huang L."/>
            <person name="Peng D.H."/>
            <person name="Luo Y.B."/>
            <person name="Zou S.Q."/>
            <person name="Chen S.P."/>
            <person name="Lan S."/>
            <person name="Tsai W.C."/>
            <person name="Van de Peer Y."/>
            <person name="Liu Z.J."/>
        </authorList>
    </citation>
    <scope>NUCLEOTIDE SEQUENCE [LARGE SCALE GENOMIC DNA]</scope>
    <source>
        <strain evidence="7">Lor288</strain>
    </source>
</reference>
<name>A0ABR2MCQ2_9ASPA</name>
<evidence type="ECO:0000313" key="7">
    <source>
        <dbReference type="EMBL" id="KAK8961657.1"/>
    </source>
</evidence>
<evidence type="ECO:0000313" key="8">
    <source>
        <dbReference type="Proteomes" id="UP001412067"/>
    </source>
</evidence>
<keyword evidence="4" id="KW-0648">Protein biosynthesis</keyword>
<keyword evidence="1" id="KW-0436">Ligase</keyword>
<evidence type="ECO:0000256" key="2">
    <source>
        <dbReference type="ARBA" id="ARBA00022741"/>
    </source>
</evidence>
<evidence type="ECO:0000256" key="5">
    <source>
        <dbReference type="ARBA" id="ARBA00023146"/>
    </source>
</evidence>
<gene>
    <name evidence="7" type="ORF">KSP40_PGU014396</name>
</gene>
<keyword evidence="2" id="KW-0547">Nucleotide-binding</keyword>
<accession>A0ABR2MCQ2</accession>
<dbReference type="Gene3D" id="1.10.730.10">
    <property type="entry name" value="Isoleucyl-tRNA Synthetase, Domain 1"/>
    <property type="match status" value="1"/>
</dbReference>
<protein>
    <recommendedName>
        <fullName evidence="6">Methionyl/Valyl/Leucyl/Isoleucyl-tRNA synthetase anticodon-binding domain-containing protein</fullName>
    </recommendedName>
</protein>
<sequence>MAMSPFTPFFTETLFQNLRKASSGLEDSIHYCGFPSASGERDERIEQSVTRMMIIIDLARNIRERNNKPLKTPLREMVVVHPDDGFLEDITVKLREVCEILVNILIIFGCKKLPLFATKFVSFLM</sequence>
<dbReference type="SUPFAM" id="SSF47323">
    <property type="entry name" value="Anticodon-binding domain of a subclass of class I aminoacyl-tRNA synthetases"/>
    <property type="match status" value="1"/>
</dbReference>
<feature type="domain" description="Methionyl/Valyl/Leucyl/Isoleucyl-tRNA synthetase anticodon-binding" evidence="6">
    <location>
        <begin position="2"/>
        <end position="76"/>
    </location>
</feature>
<dbReference type="Pfam" id="PF08264">
    <property type="entry name" value="Anticodon_1"/>
    <property type="match status" value="1"/>
</dbReference>
<keyword evidence="3" id="KW-0067">ATP-binding</keyword>
<evidence type="ECO:0000259" key="6">
    <source>
        <dbReference type="Pfam" id="PF08264"/>
    </source>
</evidence>
<dbReference type="InterPro" id="IPR009080">
    <property type="entry name" value="tRNAsynth_Ia_anticodon-bd"/>
</dbReference>
<evidence type="ECO:0000256" key="3">
    <source>
        <dbReference type="ARBA" id="ARBA00022840"/>
    </source>
</evidence>
<dbReference type="PANTHER" id="PTHR42780:SF1">
    <property type="entry name" value="ISOLEUCINE--TRNA LIGASE, CYTOPLASMIC"/>
    <property type="match status" value="1"/>
</dbReference>
<keyword evidence="8" id="KW-1185">Reference proteome</keyword>
<keyword evidence="5" id="KW-0030">Aminoacyl-tRNA synthetase</keyword>
<dbReference type="EMBL" id="JBBWWR010000009">
    <property type="protein sequence ID" value="KAK8961657.1"/>
    <property type="molecule type" value="Genomic_DNA"/>
</dbReference>
<dbReference type="InterPro" id="IPR013155">
    <property type="entry name" value="M/V/L/I-tRNA-synth_anticd-bd"/>
</dbReference>
<evidence type="ECO:0000256" key="1">
    <source>
        <dbReference type="ARBA" id="ARBA00022598"/>
    </source>
</evidence>
<dbReference type="Proteomes" id="UP001412067">
    <property type="component" value="Unassembled WGS sequence"/>
</dbReference>
<comment type="caution">
    <text evidence="7">The sequence shown here is derived from an EMBL/GenBank/DDBJ whole genome shotgun (WGS) entry which is preliminary data.</text>
</comment>
<dbReference type="PANTHER" id="PTHR42780">
    <property type="entry name" value="SOLEUCYL-TRNA SYNTHETASE"/>
    <property type="match status" value="1"/>
</dbReference>
<evidence type="ECO:0000256" key="4">
    <source>
        <dbReference type="ARBA" id="ARBA00022917"/>
    </source>
</evidence>
<organism evidence="7 8">
    <name type="scientific">Platanthera guangdongensis</name>
    <dbReference type="NCBI Taxonomy" id="2320717"/>
    <lineage>
        <taxon>Eukaryota</taxon>
        <taxon>Viridiplantae</taxon>
        <taxon>Streptophyta</taxon>
        <taxon>Embryophyta</taxon>
        <taxon>Tracheophyta</taxon>
        <taxon>Spermatophyta</taxon>
        <taxon>Magnoliopsida</taxon>
        <taxon>Liliopsida</taxon>
        <taxon>Asparagales</taxon>
        <taxon>Orchidaceae</taxon>
        <taxon>Orchidoideae</taxon>
        <taxon>Orchideae</taxon>
        <taxon>Orchidinae</taxon>
        <taxon>Platanthera</taxon>
    </lineage>
</organism>
<dbReference type="InterPro" id="IPR023586">
    <property type="entry name" value="Ile-tRNA-ligase_type2"/>
</dbReference>
<proteinExistence type="predicted"/>